<keyword evidence="4" id="KW-0732">Signal</keyword>
<evidence type="ECO:0000256" key="3">
    <source>
        <dbReference type="ARBA" id="ARBA00022448"/>
    </source>
</evidence>
<dbReference type="RefSeq" id="WP_188894348.1">
    <property type="nucleotide sequence ID" value="NZ_BMMZ01000002.1"/>
</dbReference>
<evidence type="ECO:0000256" key="1">
    <source>
        <dbReference type="ARBA" id="ARBA00004196"/>
    </source>
</evidence>
<organism evidence="6 7">
    <name type="scientific">Microlunatus endophyticus</name>
    <dbReference type="NCBI Taxonomy" id="1716077"/>
    <lineage>
        <taxon>Bacteria</taxon>
        <taxon>Bacillati</taxon>
        <taxon>Actinomycetota</taxon>
        <taxon>Actinomycetes</taxon>
        <taxon>Propionibacteriales</taxon>
        <taxon>Propionibacteriaceae</taxon>
        <taxon>Microlunatus</taxon>
    </lineage>
</organism>
<dbReference type="InterPro" id="IPR006311">
    <property type="entry name" value="TAT_signal"/>
</dbReference>
<evidence type="ECO:0000313" key="6">
    <source>
        <dbReference type="EMBL" id="GGL56243.1"/>
    </source>
</evidence>
<keyword evidence="3" id="KW-0813">Transport</keyword>
<evidence type="ECO:0000256" key="4">
    <source>
        <dbReference type="ARBA" id="ARBA00022729"/>
    </source>
</evidence>
<comment type="similarity">
    <text evidence="2">Belongs to the bacterial solute-binding protein 8 family.</text>
</comment>
<evidence type="ECO:0000256" key="2">
    <source>
        <dbReference type="ARBA" id="ARBA00008814"/>
    </source>
</evidence>
<dbReference type="PROSITE" id="PS50983">
    <property type="entry name" value="FE_B12_PBP"/>
    <property type="match status" value="1"/>
</dbReference>
<dbReference type="AlphaFoldDB" id="A0A917W2Q3"/>
<accession>A0A917W2Q3</accession>
<dbReference type="SUPFAM" id="SSF53807">
    <property type="entry name" value="Helical backbone' metal receptor"/>
    <property type="match status" value="1"/>
</dbReference>
<dbReference type="Pfam" id="PF01497">
    <property type="entry name" value="Peripla_BP_2"/>
    <property type="match status" value="1"/>
</dbReference>
<dbReference type="Proteomes" id="UP000613840">
    <property type="component" value="Unassembled WGS sequence"/>
</dbReference>
<reference evidence="6" key="1">
    <citation type="journal article" date="2014" name="Int. J. Syst. Evol. Microbiol.">
        <title>Complete genome sequence of Corynebacterium casei LMG S-19264T (=DSM 44701T), isolated from a smear-ripened cheese.</title>
        <authorList>
            <consortium name="US DOE Joint Genome Institute (JGI-PGF)"/>
            <person name="Walter F."/>
            <person name="Albersmeier A."/>
            <person name="Kalinowski J."/>
            <person name="Ruckert C."/>
        </authorList>
    </citation>
    <scope>NUCLEOTIDE SEQUENCE</scope>
    <source>
        <strain evidence="6">CGMCC 4.7306</strain>
    </source>
</reference>
<dbReference type="Gene3D" id="3.40.50.1980">
    <property type="entry name" value="Nitrogenase molybdenum iron protein domain"/>
    <property type="match status" value="2"/>
</dbReference>
<dbReference type="InterPro" id="IPR002491">
    <property type="entry name" value="ABC_transptr_periplasmic_BD"/>
</dbReference>
<dbReference type="GO" id="GO:1901678">
    <property type="term" value="P:iron coordination entity transport"/>
    <property type="evidence" value="ECO:0007669"/>
    <property type="project" value="UniProtKB-ARBA"/>
</dbReference>
<comment type="caution">
    <text evidence="6">The sequence shown here is derived from an EMBL/GenBank/DDBJ whole genome shotgun (WGS) entry which is preliminary data.</text>
</comment>
<name>A0A917W2Q3_9ACTN</name>
<dbReference type="PANTHER" id="PTHR30532:SF24">
    <property type="entry name" value="FERRIC ENTEROBACTIN-BINDING PERIPLASMIC PROTEIN FEPB"/>
    <property type="match status" value="1"/>
</dbReference>
<dbReference type="InterPro" id="IPR051313">
    <property type="entry name" value="Bact_iron-sidero_bind"/>
</dbReference>
<sequence length="342" mass="36412">MTSLVNPTILEVDTEFAGIADELTRRGFLAGGLGSAALLGLAACGSSDSESSTAPSGAGTRQVNTIHGKVDVPSDPKRVVAVSFIGTANLLDLGVTPVGGTTGGVEFLPDYKARLAAMPLVADSSGKVDLEAIAALHPDLIVGSDWASGSPALLPYTKLREIAPTAVFEQAPSVGNWTDQAHGYADAVNKIEALEPLRQKFLAVQERIRTTYADLLQTLRWEIINAGDDGWYRYSTSASHCKVLAGAGFRFTDAAAAQETAFAQLSNEQLGQLRPASAIGLGRSVNTSWDKSLTGQKLFQRLPAVKNDHLTRLKWFFPSSYGTARALLTQIEPILTTWNNAR</sequence>
<proteinExistence type="inferred from homology"/>
<dbReference type="PROSITE" id="PS51318">
    <property type="entry name" value="TAT"/>
    <property type="match status" value="1"/>
</dbReference>
<protein>
    <recommendedName>
        <fullName evidence="5">Fe/B12 periplasmic-binding domain-containing protein</fullName>
    </recommendedName>
</protein>
<evidence type="ECO:0000259" key="5">
    <source>
        <dbReference type="PROSITE" id="PS50983"/>
    </source>
</evidence>
<comment type="subcellular location">
    <subcellularLocation>
        <location evidence="1">Cell envelope</location>
    </subcellularLocation>
</comment>
<feature type="domain" description="Fe/B12 periplasmic-binding" evidence="5">
    <location>
        <begin position="78"/>
        <end position="342"/>
    </location>
</feature>
<dbReference type="EMBL" id="BMMZ01000002">
    <property type="protein sequence ID" value="GGL56243.1"/>
    <property type="molecule type" value="Genomic_DNA"/>
</dbReference>
<reference evidence="6" key="2">
    <citation type="submission" date="2020-09" db="EMBL/GenBank/DDBJ databases">
        <authorList>
            <person name="Sun Q."/>
            <person name="Zhou Y."/>
        </authorList>
    </citation>
    <scope>NUCLEOTIDE SEQUENCE</scope>
    <source>
        <strain evidence="6">CGMCC 4.7306</strain>
    </source>
</reference>
<gene>
    <name evidence="6" type="ORF">GCM10011575_13320</name>
</gene>
<evidence type="ECO:0000313" key="7">
    <source>
        <dbReference type="Proteomes" id="UP000613840"/>
    </source>
</evidence>
<dbReference type="GO" id="GO:0030288">
    <property type="term" value="C:outer membrane-bounded periplasmic space"/>
    <property type="evidence" value="ECO:0007669"/>
    <property type="project" value="TreeGrafter"/>
</dbReference>
<dbReference type="PANTHER" id="PTHR30532">
    <property type="entry name" value="IRON III DICITRATE-BINDING PERIPLASMIC PROTEIN"/>
    <property type="match status" value="1"/>
</dbReference>
<keyword evidence="7" id="KW-1185">Reference proteome</keyword>